<dbReference type="EMBL" id="QBUD01000011">
    <property type="protein sequence ID" value="PUB12058.1"/>
    <property type="molecule type" value="Genomic_DNA"/>
</dbReference>
<dbReference type="AlphaFoldDB" id="A0A2T6KB27"/>
<evidence type="ECO:0008006" key="5">
    <source>
        <dbReference type="Google" id="ProtNLM"/>
    </source>
</evidence>
<evidence type="ECO:0000313" key="3">
    <source>
        <dbReference type="EMBL" id="PUB12058.1"/>
    </source>
</evidence>
<protein>
    <recommendedName>
        <fullName evidence="5">Secreted protein</fullName>
    </recommendedName>
</protein>
<keyword evidence="2" id="KW-0732">Signal</keyword>
<feature type="region of interest" description="Disordered" evidence="1">
    <location>
        <begin position="23"/>
        <end position="93"/>
    </location>
</feature>
<accession>A0A2T6KB27</accession>
<feature type="signal peptide" evidence="2">
    <location>
        <begin position="1"/>
        <end position="23"/>
    </location>
</feature>
<feature type="compositionally biased region" description="Gly residues" evidence="1">
    <location>
        <begin position="84"/>
        <end position="93"/>
    </location>
</feature>
<evidence type="ECO:0000256" key="2">
    <source>
        <dbReference type="SAM" id="SignalP"/>
    </source>
</evidence>
<dbReference type="OrthoDB" id="7866299at2"/>
<proteinExistence type="predicted"/>
<name>A0A2T6KB27_9RHOB</name>
<evidence type="ECO:0000313" key="4">
    <source>
        <dbReference type="Proteomes" id="UP000244523"/>
    </source>
</evidence>
<keyword evidence="4" id="KW-1185">Reference proteome</keyword>
<sequence length="93" mass="9470">MNKTKITALSAIAVAMLGTASFADGEPPVDCECEEPAGGNPGNAKPVGNSPWDGITGNSGKNRENTPRATPMDGQEDDEYEQPGGKGVGPSPL</sequence>
<dbReference type="Proteomes" id="UP000244523">
    <property type="component" value="Unassembled WGS sequence"/>
</dbReference>
<evidence type="ECO:0000256" key="1">
    <source>
        <dbReference type="SAM" id="MobiDB-lite"/>
    </source>
</evidence>
<comment type="caution">
    <text evidence="3">The sequence shown here is derived from an EMBL/GenBank/DDBJ whole genome shotgun (WGS) entry which is preliminary data.</text>
</comment>
<dbReference type="RefSeq" id="WP_133175997.1">
    <property type="nucleotide sequence ID" value="NZ_QBUD01000011.1"/>
</dbReference>
<feature type="chain" id="PRO_5015754339" description="Secreted protein" evidence="2">
    <location>
        <begin position="24"/>
        <end position="93"/>
    </location>
</feature>
<reference evidence="3 4" key="1">
    <citation type="submission" date="2018-04" db="EMBL/GenBank/DDBJ databases">
        <title>Genomic Encyclopedia of Archaeal and Bacterial Type Strains, Phase II (KMG-II): from individual species to whole genera.</title>
        <authorList>
            <person name="Goeker M."/>
        </authorList>
    </citation>
    <scope>NUCLEOTIDE SEQUENCE [LARGE SCALE GENOMIC DNA]</scope>
    <source>
        <strain evidence="3 4">DSM 29955</strain>
    </source>
</reference>
<gene>
    <name evidence="3" type="ORF">C8N45_11135</name>
</gene>
<organism evidence="3 4">
    <name type="scientific">Yoonia sediminilitoris</name>
    <dbReference type="NCBI Taxonomy" id="1286148"/>
    <lineage>
        <taxon>Bacteria</taxon>
        <taxon>Pseudomonadati</taxon>
        <taxon>Pseudomonadota</taxon>
        <taxon>Alphaproteobacteria</taxon>
        <taxon>Rhodobacterales</taxon>
        <taxon>Paracoccaceae</taxon>
        <taxon>Yoonia</taxon>
    </lineage>
</organism>